<reference evidence="9 10" key="1">
    <citation type="submission" date="2020-08" db="EMBL/GenBank/DDBJ databases">
        <title>Genomic Encyclopedia of Type Strains, Phase IV (KMG-IV): sequencing the most valuable type-strain genomes for metagenomic binning, comparative biology and taxonomic classification.</title>
        <authorList>
            <person name="Goeker M."/>
        </authorList>
    </citation>
    <scope>NUCLEOTIDE SEQUENCE [LARGE SCALE GENOMIC DNA]</scope>
    <source>
        <strain evidence="9 10">DSM 28101</strain>
    </source>
</reference>
<dbReference type="Pfam" id="PF00528">
    <property type="entry name" value="BPD_transp_1"/>
    <property type="match status" value="1"/>
</dbReference>
<name>A0A7W6KNL5_9HYPH</name>
<dbReference type="Gene3D" id="1.10.3720.10">
    <property type="entry name" value="MetI-like"/>
    <property type="match status" value="1"/>
</dbReference>
<gene>
    <name evidence="9" type="ORF">GGR30_004556</name>
</gene>
<comment type="similarity">
    <text evidence="7">Belongs to the binding-protein-dependent transport system permease family.</text>
</comment>
<dbReference type="EMBL" id="JACIDZ010000027">
    <property type="protein sequence ID" value="MBB4124596.1"/>
    <property type="molecule type" value="Genomic_DNA"/>
</dbReference>
<feature type="domain" description="ABC transmembrane type-1" evidence="8">
    <location>
        <begin position="103"/>
        <end position="334"/>
    </location>
</feature>
<dbReference type="AlphaFoldDB" id="A0A7W6KNL5"/>
<feature type="transmembrane region" description="Helical" evidence="7">
    <location>
        <begin position="142"/>
        <end position="164"/>
    </location>
</feature>
<evidence type="ECO:0000313" key="10">
    <source>
        <dbReference type="Proteomes" id="UP000530571"/>
    </source>
</evidence>
<keyword evidence="3" id="KW-1003">Cell membrane</keyword>
<organism evidence="9 10">
    <name type="scientific">Martelella radicis</name>
    <dbReference type="NCBI Taxonomy" id="1397476"/>
    <lineage>
        <taxon>Bacteria</taxon>
        <taxon>Pseudomonadati</taxon>
        <taxon>Pseudomonadota</taxon>
        <taxon>Alphaproteobacteria</taxon>
        <taxon>Hyphomicrobiales</taxon>
        <taxon>Aurantimonadaceae</taxon>
        <taxon>Martelella</taxon>
    </lineage>
</organism>
<feature type="transmembrane region" description="Helical" evidence="7">
    <location>
        <begin position="207"/>
        <end position="227"/>
    </location>
</feature>
<evidence type="ECO:0000259" key="8">
    <source>
        <dbReference type="PROSITE" id="PS50928"/>
    </source>
</evidence>
<dbReference type="CDD" id="cd06261">
    <property type="entry name" value="TM_PBP2"/>
    <property type="match status" value="1"/>
</dbReference>
<comment type="subcellular location">
    <subcellularLocation>
        <location evidence="1 7">Cell membrane</location>
        <topology evidence="1 7">Multi-pass membrane protein</topology>
    </subcellularLocation>
</comment>
<feature type="transmembrane region" description="Helical" evidence="7">
    <location>
        <begin position="269"/>
        <end position="291"/>
    </location>
</feature>
<evidence type="ECO:0000256" key="7">
    <source>
        <dbReference type="RuleBase" id="RU363032"/>
    </source>
</evidence>
<dbReference type="GO" id="GO:0005886">
    <property type="term" value="C:plasma membrane"/>
    <property type="evidence" value="ECO:0007669"/>
    <property type="project" value="UniProtKB-SubCell"/>
</dbReference>
<dbReference type="SUPFAM" id="SSF161098">
    <property type="entry name" value="MetI-like"/>
    <property type="match status" value="1"/>
</dbReference>
<dbReference type="PROSITE" id="PS50928">
    <property type="entry name" value="ABC_TM1"/>
    <property type="match status" value="1"/>
</dbReference>
<proteinExistence type="inferred from homology"/>
<dbReference type="Pfam" id="PF19300">
    <property type="entry name" value="BPD_transp_1_N"/>
    <property type="match status" value="1"/>
</dbReference>
<dbReference type="PANTHER" id="PTHR43163">
    <property type="entry name" value="DIPEPTIDE TRANSPORT SYSTEM PERMEASE PROTEIN DPPB-RELATED"/>
    <property type="match status" value="1"/>
</dbReference>
<dbReference type="RefSeq" id="WP_183491425.1">
    <property type="nucleotide sequence ID" value="NZ_JACIDZ010000027.1"/>
</dbReference>
<feature type="transmembrane region" description="Helical" evidence="7">
    <location>
        <begin position="109"/>
        <end position="130"/>
    </location>
</feature>
<dbReference type="InterPro" id="IPR000515">
    <property type="entry name" value="MetI-like"/>
</dbReference>
<sequence length="343" mass="37948">MTLKKPAGRASRALRFVSSAIVTLLMLVTLTFFLGQVMPVDPVAHIVGPDADYETYMATYQRLGLDQPIWVQYKLYLGRILTGDFGTAFLTGNAVRDDILRVFPATIELGTLAVIIGAGLGIPLGVLAAVRRDKPTDHIIRVLTLLGHSVPIFWLGMMSLILFYSKLHWVGGSGRVAIYYEGMVPTRTGMMLIDSLLAGDFDVFWSAVRHIVLPAAVLGYASMAALCRMTRSFMLEQLGQEYIITARVKGLSAWRVIWGHAFPNIRVQLLTIVALTYAAMLEGALLIETIFSWPGFGQYLTHNLLMGDLNAMMVCVLIVGVIFITINMITDLLYEVFDPRTAR</sequence>
<protein>
    <submittedName>
        <fullName evidence="9">Peptide/nickel transport system permease protein</fullName>
    </submittedName>
</protein>
<evidence type="ECO:0000256" key="6">
    <source>
        <dbReference type="ARBA" id="ARBA00023136"/>
    </source>
</evidence>
<evidence type="ECO:0000256" key="2">
    <source>
        <dbReference type="ARBA" id="ARBA00022448"/>
    </source>
</evidence>
<dbReference type="GO" id="GO:0071916">
    <property type="term" value="F:dipeptide transmembrane transporter activity"/>
    <property type="evidence" value="ECO:0007669"/>
    <property type="project" value="TreeGrafter"/>
</dbReference>
<dbReference type="PANTHER" id="PTHR43163:SF8">
    <property type="entry name" value="D,D-DIPEPTIDE TRANSPORT SYSTEM PERMEASE PROTEIN DDPB-RELATED"/>
    <property type="match status" value="1"/>
</dbReference>
<feature type="transmembrane region" description="Helical" evidence="7">
    <location>
        <begin position="12"/>
        <end position="34"/>
    </location>
</feature>
<feature type="transmembrane region" description="Helical" evidence="7">
    <location>
        <begin position="311"/>
        <end position="334"/>
    </location>
</feature>
<keyword evidence="2 7" id="KW-0813">Transport</keyword>
<keyword evidence="5 7" id="KW-1133">Transmembrane helix</keyword>
<dbReference type="Proteomes" id="UP000530571">
    <property type="component" value="Unassembled WGS sequence"/>
</dbReference>
<evidence type="ECO:0000256" key="1">
    <source>
        <dbReference type="ARBA" id="ARBA00004651"/>
    </source>
</evidence>
<keyword evidence="10" id="KW-1185">Reference proteome</keyword>
<comment type="caution">
    <text evidence="9">The sequence shown here is derived from an EMBL/GenBank/DDBJ whole genome shotgun (WGS) entry which is preliminary data.</text>
</comment>
<evidence type="ECO:0000313" key="9">
    <source>
        <dbReference type="EMBL" id="MBB4124596.1"/>
    </source>
</evidence>
<accession>A0A7W6KNL5</accession>
<dbReference type="InterPro" id="IPR035906">
    <property type="entry name" value="MetI-like_sf"/>
</dbReference>
<evidence type="ECO:0000256" key="4">
    <source>
        <dbReference type="ARBA" id="ARBA00022692"/>
    </source>
</evidence>
<keyword evidence="4 7" id="KW-0812">Transmembrane</keyword>
<dbReference type="InterPro" id="IPR045621">
    <property type="entry name" value="BPD_transp_1_N"/>
</dbReference>
<keyword evidence="6 7" id="KW-0472">Membrane</keyword>
<evidence type="ECO:0000256" key="5">
    <source>
        <dbReference type="ARBA" id="ARBA00022989"/>
    </source>
</evidence>
<evidence type="ECO:0000256" key="3">
    <source>
        <dbReference type="ARBA" id="ARBA00022475"/>
    </source>
</evidence>